<dbReference type="EMBL" id="ABEU02000001">
    <property type="protein sequence ID" value="PNR62246.1"/>
    <property type="molecule type" value="Genomic_DNA"/>
</dbReference>
<dbReference type="GeneID" id="112285390"/>
<feature type="region of interest" description="Disordered" evidence="1">
    <location>
        <begin position="92"/>
        <end position="120"/>
    </location>
</feature>
<feature type="region of interest" description="Disordered" evidence="1">
    <location>
        <begin position="19"/>
        <end position="46"/>
    </location>
</feature>
<dbReference type="PROSITE" id="PS51412">
    <property type="entry name" value="MACPF_2"/>
    <property type="match status" value="1"/>
</dbReference>
<feature type="compositionally biased region" description="Basic and acidic residues" evidence="1">
    <location>
        <begin position="95"/>
        <end position="111"/>
    </location>
</feature>
<accession>A0A2K1L880</accession>
<dbReference type="OMA" id="IAQVWAP"/>
<dbReference type="EnsemblPlants" id="Pp3c1_14870V3.1">
    <property type="protein sequence ID" value="Pp3c1_14870V3.1"/>
    <property type="gene ID" value="Pp3c1_14870"/>
</dbReference>
<keyword evidence="5" id="KW-1185">Reference proteome</keyword>
<feature type="compositionally biased region" description="Basic and acidic residues" evidence="1">
    <location>
        <begin position="23"/>
        <end position="39"/>
    </location>
</feature>
<sequence>METRGFEFDTHSMAAGHYSVHNLGRESSRGSARIEEHTNYESPSHPARIARATRAARVGFRSPAKRPYTPAQQARQAESLKAILPELDTALAVHNRSERTSQRTPEFDRTRGAVHTKPSKGPQYALKVALDAANALGKGFDVTSDFRLAFAKGSSGSRLVEIDEENTQDIYAPGNVVIPNVSIDIRCDKGEKTHYASEVLTYAQMCGRFNQAAAIDGKMPLGLFNNMFSFHGPWQTDQNATKALALDGWFVKLYNLQLTRTPLNLRDEIRKAIPASWEPKALASFIEKYGTHIITSLQVGGKDVIYVKQLQNSPCSNVEVLKRMETMAERRFTGQSGGYSTPRERPGKDKIMDAFSPTSTAARLKLPTSSTSYSKEGIEIYQWRRGGNDMMDSHHRWLATVPETPDVIAMTFVPISSLISGIPGNGYLSHAVNLYMRYKPPIEELQNFLEFQLPTQWSPSLAELALGPRRKEPVCPVMQFSLMGPKLYVSTNQVLVGRRPVTGLRLYLEGVKCNRLAIHLQHLTTLPRILQPHWDTHVSIGKPVWKAPEEHDARWLEPVQWKGFSHLNTAAIEFNETWFGEQNDAHIVTGAQLQLSDGGMKNVLCLKLQFSRVPKCSIRRSVWDNTPAISQKSGLFSQLGFSGKQQQQKAPPPFNPNSAVCNKGPKAQPLKLLKFVDITEMKKGPQDMPGHWLVTGAKLDVDGGKISLRVKYSLLHY</sequence>
<dbReference type="Gramene" id="Pp3c1_14870V3.1">
    <property type="protein sequence ID" value="Pp3c1_14870V3.1"/>
    <property type="gene ID" value="Pp3c1_14870"/>
</dbReference>
<dbReference type="GO" id="GO:2000031">
    <property type="term" value="P:regulation of salicylic acid mediated signaling pathway"/>
    <property type="evidence" value="ECO:0007669"/>
    <property type="project" value="InterPro"/>
</dbReference>
<dbReference type="Proteomes" id="UP000006727">
    <property type="component" value="Chromosome 1"/>
</dbReference>
<dbReference type="OrthoDB" id="1366754at2759"/>
<dbReference type="Pfam" id="PF01823">
    <property type="entry name" value="MACPF"/>
    <property type="match status" value="1"/>
</dbReference>
<dbReference type="InterPro" id="IPR020864">
    <property type="entry name" value="MACPF"/>
</dbReference>
<name>A0A2K1L880_PHYPA</name>
<dbReference type="STRING" id="3218.A0A2K1L880"/>
<evidence type="ECO:0000259" key="2">
    <source>
        <dbReference type="PROSITE" id="PS51412"/>
    </source>
</evidence>
<feature type="compositionally biased region" description="Basic and acidic residues" evidence="1">
    <location>
        <begin position="342"/>
        <end position="351"/>
    </location>
</feature>
<proteinExistence type="predicted"/>
<gene>
    <name evidence="4" type="primary">LOC112285390</name>
    <name evidence="3" type="ORF">PHYPA_000670</name>
</gene>
<evidence type="ECO:0000313" key="3">
    <source>
        <dbReference type="EMBL" id="PNR62246.1"/>
    </source>
</evidence>
<reference evidence="4" key="3">
    <citation type="submission" date="2020-12" db="UniProtKB">
        <authorList>
            <consortium name="EnsemblPlants"/>
        </authorList>
    </citation>
    <scope>IDENTIFICATION</scope>
</reference>
<dbReference type="AlphaFoldDB" id="A0A2K1L880"/>
<dbReference type="PANTHER" id="PTHR33199:SF1">
    <property type="entry name" value="OS01G0958700 PROTEIN"/>
    <property type="match status" value="1"/>
</dbReference>
<organism evidence="3">
    <name type="scientific">Physcomitrium patens</name>
    <name type="common">Spreading-leaved earth moss</name>
    <name type="synonym">Physcomitrella patens</name>
    <dbReference type="NCBI Taxonomy" id="3218"/>
    <lineage>
        <taxon>Eukaryota</taxon>
        <taxon>Viridiplantae</taxon>
        <taxon>Streptophyta</taxon>
        <taxon>Embryophyta</taxon>
        <taxon>Bryophyta</taxon>
        <taxon>Bryophytina</taxon>
        <taxon>Bryopsida</taxon>
        <taxon>Funariidae</taxon>
        <taxon>Funariales</taxon>
        <taxon>Funariaceae</taxon>
        <taxon>Physcomitrium</taxon>
    </lineage>
</organism>
<evidence type="ECO:0000313" key="4">
    <source>
        <dbReference type="EnsemblPlants" id="Pp3c1_14870V3.1"/>
    </source>
</evidence>
<feature type="domain" description="MACPF" evidence="2">
    <location>
        <begin position="119"/>
        <end position="449"/>
    </location>
</feature>
<evidence type="ECO:0000256" key="1">
    <source>
        <dbReference type="SAM" id="MobiDB-lite"/>
    </source>
</evidence>
<protein>
    <recommendedName>
        <fullName evidence="2">MACPF domain-containing protein</fullName>
    </recommendedName>
</protein>
<evidence type="ECO:0000313" key="5">
    <source>
        <dbReference type="Proteomes" id="UP000006727"/>
    </source>
</evidence>
<dbReference type="RefSeq" id="XP_024381950.1">
    <property type="nucleotide sequence ID" value="XM_024526182.2"/>
</dbReference>
<dbReference type="PANTHER" id="PTHR33199">
    <property type="entry name" value="MACPF DOMAIN-CONTAINING PROTEIN CAD1"/>
    <property type="match status" value="1"/>
</dbReference>
<dbReference type="GO" id="GO:0009626">
    <property type="term" value="P:plant-type hypersensitive response"/>
    <property type="evidence" value="ECO:0000318"/>
    <property type="project" value="GO_Central"/>
</dbReference>
<dbReference type="InterPro" id="IPR044663">
    <property type="entry name" value="CAD1/NSL1-like"/>
</dbReference>
<reference evidence="3 5" key="1">
    <citation type="journal article" date="2008" name="Science">
        <title>The Physcomitrella genome reveals evolutionary insights into the conquest of land by plants.</title>
        <authorList>
            <person name="Rensing S."/>
            <person name="Lang D."/>
            <person name="Zimmer A."/>
            <person name="Terry A."/>
            <person name="Salamov A."/>
            <person name="Shapiro H."/>
            <person name="Nishiyama T."/>
            <person name="Perroud P.-F."/>
            <person name="Lindquist E."/>
            <person name="Kamisugi Y."/>
            <person name="Tanahashi T."/>
            <person name="Sakakibara K."/>
            <person name="Fujita T."/>
            <person name="Oishi K."/>
            <person name="Shin-I T."/>
            <person name="Kuroki Y."/>
            <person name="Toyoda A."/>
            <person name="Suzuki Y."/>
            <person name="Hashimoto A."/>
            <person name="Yamaguchi K."/>
            <person name="Sugano A."/>
            <person name="Kohara Y."/>
            <person name="Fujiyama A."/>
            <person name="Anterola A."/>
            <person name="Aoki S."/>
            <person name="Ashton N."/>
            <person name="Barbazuk W.B."/>
            <person name="Barker E."/>
            <person name="Bennetzen J."/>
            <person name="Bezanilla M."/>
            <person name="Blankenship R."/>
            <person name="Cho S.H."/>
            <person name="Dutcher S."/>
            <person name="Estelle M."/>
            <person name="Fawcett J.A."/>
            <person name="Gundlach H."/>
            <person name="Hanada K."/>
            <person name="Heyl A."/>
            <person name="Hicks K.A."/>
            <person name="Hugh J."/>
            <person name="Lohr M."/>
            <person name="Mayer K."/>
            <person name="Melkozernov A."/>
            <person name="Murata T."/>
            <person name="Nelson D."/>
            <person name="Pils B."/>
            <person name="Prigge M."/>
            <person name="Reiss B."/>
            <person name="Renner T."/>
            <person name="Rombauts S."/>
            <person name="Rushton P."/>
            <person name="Sanderfoot A."/>
            <person name="Schween G."/>
            <person name="Shiu S.-H."/>
            <person name="Stueber K."/>
            <person name="Theodoulou F.L."/>
            <person name="Tu H."/>
            <person name="Van de Peer Y."/>
            <person name="Verrier P.J."/>
            <person name="Waters E."/>
            <person name="Wood A."/>
            <person name="Yang L."/>
            <person name="Cove D."/>
            <person name="Cuming A."/>
            <person name="Hasebe M."/>
            <person name="Lucas S."/>
            <person name="Mishler D.B."/>
            <person name="Reski R."/>
            <person name="Grigoriev I."/>
            <person name="Quatrano R.S."/>
            <person name="Boore J.L."/>
        </authorList>
    </citation>
    <scope>NUCLEOTIDE SEQUENCE [LARGE SCALE GENOMIC DNA]</scope>
    <source>
        <strain evidence="4 5">cv. Gransden 2004</strain>
    </source>
</reference>
<dbReference type="Gramene" id="Pp3c1_14870V3.4">
    <property type="protein sequence ID" value="Pp3c1_14870V3.4"/>
    <property type="gene ID" value="Pp3c1_14870"/>
</dbReference>
<reference evidence="3 5" key="2">
    <citation type="journal article" date="2018" name="Plant J.">
        <title>The Physcomitrella patens chromosome-scale assembly reveals moss genome structure and evolution.</title>
        <authorList>
            <person name="Lang D."/>
            <person name="Ullrich K.K."/>
            <person name="Murat F."/>
            <person name="Fuchs J."/>
            <person name="Jenkins J."/>
            <person name="Haas F.B."/>
            <person name="Piednoel M."/>
            <person name="Gundlach H."/>
            <person name="Van Bel M."/>
            <person name="Meyberg R."/>
            <person name="Vives C."/>
            <person name="Morata J."/>
            <person name="Symeonidi A."/>
            <person name="Hiss M."/>
            <person name="Muchero W."/>
            <person name="Kamisugi Y."/>
            <person name="Saleh O."/>
            <person name="Blanc G."/>
            <person name="Decker E.L."/>
            <person name="van Gessel N."/>
            <person name="Grimwood J."/>
            <person name="Hayes R.D."/>
            <person name="Graham S.W."/>
            <person name="Gunter L.E."/>
            <person name="McDaniel S.F."/>
            <person name="Hoernstein S.N.W."/>
            <person name="Larsson A."/>
            <person name="Li F.W."/>
            <person name="Perroud P.F."/>
            <person name="Phillips J."/>
            <person name="Ranjan P."/>
            <person name="Rokshar D.S."/>
            <person name="Rothfels C.J."/>
            <person name="Schneider L."/>
            <person name="Shu S."/>
            <person name="Stevenson D.W."/>
            <person name="Thummler F."/>
            <person name="Tillich M."/>
            <person name="Villarreal Aguilar J.C."/>
            <person name="Widiez T."/>
            <person name="Wong G.K."/>
            <person name="Wymore A."/>
            <person name="Zhang Y."/>
            <person name="Zimmer A.D."/>
            <person name="Quatrano R.S."/>
            <person name="Mayer K.F.X."/>
            <person name="Goodstein D."/>
            <person name="Casacuberta J.M."/>
            <person name="Vandepoele K."/>
            <person name="Reski R."/>
            <person name="Cuming A.C."/>
            <person name="Tuskan G.A."/>
            <person name="Maumus F."/>
            <person name="Salse J."/>
            <person name="Schmutz J."/>
            <person name="Rensing S.A."/>
        </authorList>
    </citation>
    <scope>NUCLEOTIDE SEQUENCE [LARGE SCALE GENOMIC DNA]</scope>
    <source>
        <strain evidence="4 5">cv. Gransden 2004</strain>
    </source>
</reference>
<dbReference type="SMART" id="SM00457">
    <property type="entry name" value="MACPF"/>
    <property type="match status" value="1"/>
</dbReference>
<dbReference type="PaxDb" id="3218-PP1S230_38V6.1"/>
<feature type="region of interest" description="Disordered" evidence="1">
    <location>
        <begin position="332"/>
        <end position="351"/>
    </location>
</feature>
<dbReference type="EnsemblPlants" id="Pp3c1_14870V3.4">
    <property type="protein sequence ID" value="Pp3c1_14870V3.4"/>
    <property type="gene ID" value="Pp3c1_14870"/>
</dbReference>